<dbReference type="Proteomes" id="UP000220629">
    <property type="component" value="Unassembled WGS sequence"/>
</dbReference>
<dbReference type="PANTHER" id="PTHR21221">
    <property type="entry name" value="UREIDOGLYCOLATE HYDROLASE"/>
    <property type="match status" value="1"/>
</dbReference>
<accession>A0A2A7S488</accession>
<comment type="catalytic activity">
    <reaction evidence="4 5">
        <text>(S)-ureidoglycolate = urea + glyoxylate</text>
        <dbReference type="Rhea" id="RHEA:11304"/>
        <dbReference type="ChEBI" id="CHEBI:16199"/>
        <dbReference type="ChEBI" id="CHEBI:36655"/>
        <dbReference type="ChEBI" id="CHEBI:57296"/>
        <dbReference type="EC" id="4.3.2.3"/>
    </reaction>
</comment>
<evidence type="ECO:0000313" key="7">
    <source>
        <dbReference type="Proteomes" id="UP000220629"/>
    </source>
</evidence>
<dbReference type="Pfam" id="PF04115">
    <property type="entry name" value="Ureidogly_lyase"/>
    <property type="match status" value="1"/>
</dbReference>
<comment type="subunit">
    <text evidence="1 5">Homodimer.</text>
</comment>
<comment type="pathway">
    <text evidence="5">Nitrogen metabolism; (S)-allantoin degradation.</text>
</comment>
<name>A0A2A7S488_BURGA</name>
<dbReference type="InterPro" id="IPR023525">
    <property type="entry name" value="Ureidogly_lyase_bac"/>
</dbReference>
<comment type="cofactor">
    <cofactor evidence="5">
        <name>Ni(2+)</name>
        <dbReference type="ChEBI" id="CHEBI:49786"/>
    </cofactor>
</comment>
<evidence type="ECO:0000256" key="3">
    <source>
        <dbReference type="ARBA" id="ARBA00023239"/>
    </source>
</evidence>
<dbReference type="SUPFAM" id="SSF51182">
    <property type="entry name" value="RmlC-like cupins"/>
    <property type="match status" value="1"/>
</dbReference>
<dbReference type="Gene3D" id="2.60.120.480">
    <property type="entry name" value="Ureidoglycolate hydrolase"/>
    <property type="match status" value="1"/>
</dbReference>
<gene>
    <name evidence="5" type="primary">allA</name>
    <name evidence="6" type="ORF">CRM94_27135</name>
</gene>
<dbReference type="InterPro" id="IPR011051">
    <property type="entry name" value="RmlC_Cupin_sf"/>
</dbReference>
<dbReference type="CDD" id="cd20298">
    <property type="entry name" value="cupin_UAH"/>
    <property type="match status" value="1"/>
</dbReference>
<dbReference type="NCBIfam" id="NF002950">
    <property type="entry name" value="PRK03606.1-3"/>
    <property type="match status" value="1"/>
</dbReference>
<comment type="caution">
    <text evidence="6">The sequence shown here is derived from an EMBL/GenBank/DDBJ whole genome shotgun (WGS) entry which is preliminary data.</text>
</comment>
<reference evidence="7" key="1">
    <citation type="submission" date="2017-09" db="EMBL/GenBank/DDBJ databases">
        <title>FDA dAtabase for Regulatory Grade micrObial Sequences (FDA-ARGOS): Supporting development and validation of Infectious Disease Dx tests.</title>
        <authorList>
            <person name="Minogue T."/>
            <person name="Wolcott M."/>
            <person name="Wasieloski L."/>
            <person name="Aguilar W."/>
            <person name="Moore D."/>
            <person name="Tallon L."/>
            <person name="Sadzewicz L."/>
            <person name="Ott S."/>
            <person name="Zhao X."/>
            <person name="Nagaraj S."/>
            <person name="Vavikolanu K."/>
            <person name="Aluvathingal J."/>
            <person name="Nadendla S."/>
            <person name="Sichtig H."/>
        </authorList>
    </citation>
    <scope>NUCLEOTIDE SEQUENCE [LARGE SCALE GENOMIC DNA]</scope>
    <source>
        <strain evidence="7">FDAARGOS_390</strain>
    </source>
</reference>
<evidence type="ECO:0000256" key="4">
    <source>
        <dbReference type="ARBA" id="ARBA00047684"/>
    </source>
</evidence>
<proteinExistence type="inferred from homology"/>
<dbReference type="EMBL" id="PDDY01000004">
    <property type="protein sequence ID" value="PEH38105.1"/>
    <property type="molecule type" value="Genomic_DNA"/>
</dbReference>
<evidence type="ECO:0000313" key="6">
    <source>
        <dbReference type="EMBL" id="PEH38105.1"/>
    </source>
</evidence>
<dbReference type="GO" id="GO:0000256">
    <property type="term" value="P:allantoin catabolic process"/>
    <property type="evidence" value="ECO:0007669"/>
    <property type="project" value="UniProtKB-UniRule"/>
</dbReference>
<sequence>MKTLTIEALTRAAFAPFGEVIETEGARQIPINLGTTIRFHDLARVDVAEQGGHTLVNLFRGQPRELPFEVKMLERHPLGSQAFLPLSERPYLVVVAPAGELDPVQIRAFVSNGWQGVNYAKGVWHHPLIALGEVSDFVVVDRGGEGSNLNEQMLEESLWLTEEALHHVAA</sequence>
<comment type="function">
    <text evidence="5">Catalyzes the catabolism of the allantoin degradation intermediate (S)-ureidoglycolate, generating urea and glyoxylate. Involved in the utilization of allantoin as nitrogen source.</text>
</comment>
<dbReference type="InterPro" id="IPR047233">
    <property type="entry name" value="UAH_cupin"/>
</dbReference>
<dbReference type="RefSeq" id="WP_098153919.1">
    <property type="nucleotide sequence ID" value="NZ_CADEQH010000002.1"/>
</dbReference>
<comment type="similarity">
    <text evidence="5">Belongs to the ureidoglycolate lyase family.</text>
</comment>
<dbReference type="GO" id="GO:0004848">
    <property type="term" value="F:ureidoglycolate hydrolase activity"/>
    <property type="evidence" value="ECO:0007669"/>
    <property type="project" value="InterPro"/>
</dbReference>
<dbReference type="InterPro" id="IPR024060">
    <property type="entry name" value="Ureidoglycolate_lyase_dom_sf"/>
</dbReference>
<dbReference type="UniPathway" id="UPA00395"/>
<evidence type="ECO:0000256" key="2">
    <source>
        <dbReference type="ARBA" id="ARBA00022631"/>
    </source>
</evidence>
<keyword evidence="2 5" id="KW-0659">Purine metabolism</keyword>
<dbReference type="GO" id="GO:0050385">
    <property type="term" value="F:ureidoglycolate lyase activity"/>
    <property type="evidence" value="ECO:0007669"/>
    <property type="project" value="UniProtKB-UniRule"/>
</dbReference>
<organism evidence="6 7">
    <name type="scientific">Burkholderia gladioli</name>
    <name type="common">Pseudomonas marginata</name>
    <name type="synonym">Phytomonas marginata</name>
    <dbReference type="NCBI Taxonomy" id="28095"/>
    <lineage>
        <taxon>Bacteria</taxon>
        <taxon>Pseudomonadati</taxon>
        <taxon>Pseudomonadota</taxon>
        <taxon>Betaproteobacteria</taxon>
        <taxon>Burkholderiales</taxon>
        <taxon>Burkholderiaceae</taxon>
        <taxon>Burkholderia</taxon>
    </lineage>
</organism>
<dbReference type="AlphaFoldDB" id="A0A2A7S488"/>
<evidence type="ECO:0000256" key="1">
    <source>
        <dbReference type="ARBA" id="ARBA00011738"/>
    </source>
</evidence>
<protein>
    <recommendedName>
        <fullName evidence="5">Ureidoglycolate lyase</fullName>
        <ecNumber evidence="5">4.3.2.3</ecNumber>
    </recommendedName>
    <alternativeName>
        <fullName evidence="5">Ureidoglycolatase</fullName>
    </alternativeName>
</protein>
<keyword evidence="3 5" id="KW-0456">Lyase</keyword>
<dbReference type="NCBIfam" id="NF009932">
    <property type="entry name" value="PRK13395.1"/>
    <property type="match status" value="1"/>
</dbReference>
<dbReference type="EC" id="4.3.2.3" evidence="5"/>
<dbReference type="PIRSF" id="PIRSF017306">
    <property type="entry name" value="Ureidogly_hydro"/>
    <property type="match status" value="1"/>
</dbReference>
<dbReference type="PANTHER" id="PTHR21221:SF1">
    <property type="entry name" value="UREIDOGLYCOLATE LYASE"/>
    <property type="match status" value="1"/>
</dbReference>
<evidence type="ECO:0000256" key="5">
    <source>
        <dbReference type="HAMAP-Rule" id="MF_00616"/>
    </source>
</evidence>
<dbReference type="GO" id="GO:0006145">
    <property type="term" value="P:purine nucleobase catabolic process"/>
    <property type="evidence" value="ECO:0007669"/>
    <property type="project" value="UniProtKB-UniRule"/>
</dbReference>
<dbReference type="InterPro" id="IPR007247">
    <property type="entry name" value="Ureidogly_lyase"/>
</dbReference>
<dbReference type="HAMAP" id="MF_00616">
    <property type="entry name" value="Ureidogly_lyase"/>
    <property type="match status" value="1"/>
</dbReference>